<evidence type="ECO:0000256" key="1">
    <source>
        <dbReference type="ARBA" id="ARBA00022475"/>
    </source>
</evidence>
<evidence type="ECO:0000313" key="8">
    <source>
        <dbReference type="Proteomes" id="UP000186917"/>
    </source>
</evidence>
<dbReference type="EMBL" id="FTOR01000001">
    <property type="protein sequence ID" value="SIS69077.1"/>
    <property type="molecule type" value="Genomic_DNA"/>
</dbReference>
<evidence type="ECO:0000256" key="4">
    <source>
        <dbReference type="ARBA" id="ARBA00023136"/>
    </source>
</evidence>
<evidence type="ECO:0000256" key="5">
    <source>
        <dbReference type="SAM" id="Phobius"/>
    </source>
</evidence>
<evidence type="ECO:0000259" key="6">
    <source>
        <dbReference type="PROSITE" id="PS50234"/>
    </source>
</evidence>
<gene>
    <name evidence="7" type="ORF">SAMN05421788_101654</name>
</gene>
<dbReference type="AlphaFoldDB" id="A0A1N7L5I6"/>
<dbReference type="PANTHER" id="PTHR22550">
    <property type="entry name" value="SPORE GERMINATION PROTEIN"/>
    <property type="match status" value="1"/>
</dbReference>
<proteinExistence type="predicted"/>
<evidence type="ECO:0000256" key="2">
    <source>
        <dbReference type="ARBA" id="ARBA00022692"/>
    </source>
</evidence>
<dbReference type="Pfam" id="PF00092">
    <property type="entry name" value="VWA"/>
    <property type="match status" value="1"/>
</dbReference>
<evidence type="ECO:0000256" key="3">
    <source>
        <dbReference type="ARBA" id="ARBA00022989"/>
    </source>
</evidence>
<keyword evidence="3 5" id="KW-1133">Transmembrane helix</keyword>
<dbReference type="OrthoDB" id="6206554at2"/>
<reference evidence="8" key="1">
    <citation type="submission" date="2017-01" db="EMBL/GenBank/DDBJ databases">
        <authorList>
            <person name="Varghese N."/>
            <person name="Submissions S."/>
        </authorList>
    </citation>
    <scope>NUCLEOTIDE SEQUENCE [LARGE SCALE GENOMIC DNA]</scope>
    <source>
        <strain evidence="8">DSM 21054</strain>
    </source>
</reference>
<feature type="transmembrane region" description="Helical" evidence="5">
    <location>
        <begin position="55"/>
        <end position="76"/>
    </location>
</feature>
<dbReference type="STRING" id="477680.SAMN05421788_101654"/>
<protein>
    <submittedName>
        <fullName evidence="7">Ca-activated chloride channel family protein</fullName>
    </submittedName>
</protein>
<sequence>MISFERIEFLLGLTILIPLVIIFVMVLRWKKKVKAKLGDAKLISLLTREYAPRQYVVKFVLLLVALTMGILALVNFRTPFFSSDEKKVGIDVMVALDVSKSMLCEDAKPSRLEKARLFTQTLLDQLTNNRVGLILFAGQAYLQMPLTDDITAAKLFVSNATPNAVPVQGTVIGDALQLCDKSMDNGLKKYKAVVLISDGEDHDPKASEMVRQLRENGVVVFTVGVGSVEGSPIKEPGATEYKLDAQGKMVLTRLNEKELKDIAQQSGGEYFHLDHAEANAAEIAKVLSTMDKRSLSDKGGARQYASLFPFFIIFLVLLLIAEIFIPEVKKR</sequence>
<dbReference type="InterPro" id="IPR050768">
    <property type="entry name" value="UPF0353/GerABKA_families"/>
</dbReference>
<dbReference type="Proteomes" id="UP000186917">
    <property type="component" value="Unassembled WGS sequence"/>
</dbReference>
<dbReference type="InterPro" id="IPR036465">
    <property type="entry name" value="vWFA_dom_sf"/>
</dbReference>
<feature type="transmembrane region" description="Helical" evidence="5">
    <location>
        <begin position="304"/>
        <end position="325"/>
    </location>
</feature>
<keyword evidence="8" id="KW-1185">Reference proteome</keyword>
<keyword evidence="1" id="KW-1003">Cell membrane</keyword>
<dbReference type="PROSITE" id="PS50234">
    <property type="entry name" value="VWFA"/>
    <property type="match status" value="1"/>
</dbReference>
<dbReference type="SUPFAM" id="SSF53300">
    <property type="entry name" value="vWA-like"/>
    <property type="match status" value="1"/>
</dbReference>
<dbReference type="SMART" id="SM00327">
    <property type="entry name" value="VWA"/>
    <property type="match status" value="1"/>
</dbReference>
<dbReference type="Gene3D" id="3.40.50.410">
    <property type="entry name" value="von Willebrand factor, type A domain"/>
    <property type="match status" value="1"/>
</dbReference>
<evidence type="ECO:0000313" key="7">
    <source>
        <dbReference type="EMBL" id="SIS69077.1"/>
    </source>
</evidence>
<dbReference type="PANTHER" id="PTHR22550:SF5">
    <property type="entry name" value="LEUCINE ZIPPER PROTEIN 4"/>
    <property type="match status" value="1"/>
</dbReference>
<dbReference type="InterPro" id="IPR002035">
    <property type="entry name" value="VWF_A"/>
</dbReference>
<name>A0A1N7L5I6_9BACT</name>
<feature type="domain" description="VWFA" evidence="6">
    <location>
        <begin position="91"/>
        <end position="290"/>
    </location>
</feature>
<accession>A0A1N7L5I6</accession>
<keyword evidence="2 5" id="KW-0812">Transmembrane</keyword>
<keyword evidence="4 5" id="KW-0472">Membrane</keyword>
<organism evidence="7 8">
    <name type="scientific">Filimonas lacunae</name>
    <dbReference type="NCBI Taxonomy" id="477680"/>
    <lineage>
        <taxon>Bacteria</taxon>
        <taxon>Pseudomonadati</taxon>
        <taxon>Bacteroidota</taxon>
        <taxon>Chitinophagia</taxon>
        <taxon>Chitinophagales</taxon>
        <taxon>Chitinophagaceae</taxon>
        <taxon>Filimonas</taxon>
    </lineage>
</organism>
<feature type="transmembrane region" description="Helical" evidence="5">
    <location>
        <begin position="6"/>
        <end position="27"/>
    </location>
</feature>